<evidence type="ECO:0000256" key="1">
    <source>
        <dbReference type="SAM" id="Phobius"/>
    </source>
</evidence>
<dbReference type="AlphaFoldDB" id="A0A0L8HL78"/>
<organism evidence="2">
    <name type="scientific">Octopus bimaculoides</name>
    <name type="common">California two-spotted octopus</name>
    <dbReference type="NCBI Taxonomy" id="37653"/>
    <lineage>
        <taxon>Eukaryota</taxon>
        <taxon>Metazoa</taxon>
        <taxon>Spiralia</taxon>
        <taxon>Lophotrochozoa</taxon>
        <taxon>Mollusca</taxon>
        <taxon>Cephalopoda</taxon>
        <taxon>Coleoidea</taxon>
        <taxon>Octopodiformes</taxon>
        <taxon>Octopoda</taxon>
        <taxon>Incirrata</taxon>
        <taxon>Octopodidae</taxon>
        <taxon>Octopus</taxon>
    </lineage>
</organism>
<sequence>MWLKRCPPDQVCDLFLSMFFCWDPTSSKSATSNFLLSNFFFFFVPYHFISHTAVVSSLQKKPSCL</sequence>
<dbReference type="EMBL" id="KQ417911">
    <property type="protein sequence ID" value="KOF89889.1"/>
    <property type="molecule type" value="Genomic_DNA"/>
</dbReference>
<keyword evidence="1" id="KW-0472">Membrane</keyword>
<reference evidence="2" key="1">
    <citation type="submission" date="2015-07" db="EMBL/GenBank/DDBJ databases">
        <title>MeaNS - Measles Nucleotide Surveillance Program.</title>
        <authorList>
            <person name="Tran T."/>
            <person name="Druce J."/>
        </authorList>
    </citation>
    <scope>NUCLEOTIDE SEQUENCE</scope>
    <source>
        <strain evidence="2">UCB-OBI-ISO-001</strain>
        <tissue evidence="2">Gonad</tissue>
    </source>
</reference>
<gene>
    <name evidence="2" type="ORF">OCBIM_22012444mg</name>
</gene>
<name>A0A0L8HL78_OCTBM</name>
<protein>
    <submittedName>
        <fullName evidence="2">Uncharacterized protein</fullName>
    </submittedName>
</protein>
<proteinExistence type="predicted"/>
<accession>A0A0L8HL78</accession>
<evidence type="ECO:0000313" key="2">
    <source>
        <dbReference type="EMBL" id="KOF89889.1"/>
    </source>
</evidence>
<keyword evidence="1" id="KW-1133">Transmembrane helix</keyword>
<feature type="transmembrane region" description="Helical" evidence="1">
    <location>
        <begin position="34"/>
        <end position="55"/>
    </location>
</feature>
<keyword evidence="1" id="KW-0812">Transmembrane</keyword>